<comment type="caution">
    <text evidence="2">The sequence shown here is derived from an EMBL/GenBank/DDBJ whole genome shotgun (WGS) entry which is preliminary data.</text>
</comment>
<dbReference type="AlphaFoldDB" id="A0A8X6T9I6"/>
<keyword evidence="1" id="KW-0175">Coiled coil</keyword>
<evidence type="ECO:0000313" key="3">
    <source>
        <dbReference type="Proteomes" id="UP000887013"/>
    </source>
</evidence>
<feature type="coiled-coil region" evidence="1">
    <location>
        <begin position="19"/>
        <end position="91"/>
    </location>
</feature>
<evidence type="ECO:0000313" key="2">
    <source>
        <dbReference type="EMBL" id="GFS90754.1"/>
    </source>
</evidence>
<dbReference type="Proteomes" id="UP000887013">
    <property type="component" value="Unassembled WGS sequence"/>
</dbReference>
<feature type="coiled-coil region" evidence="1">
    <location>
        <begin position="188"/>
        <end position="222"/>
    </location>
</feature>
<reference evidence="2" key="1">
    <citation type="submission" date="2020-08" db="EMBL/GenBank/DDBJ databases">
        <title>Multicomponent nature underlies the extraordinary mechanical properties of spider dragline silk.</title>
        <authorList>
            <person name="Kono N."/>
            <person name="Nakamura H."/>
            <person name="Mori M."/>
            <person name="Yoshida Y."/>
            <person name="Ohtoshi R."/>
            <person name="Malay A.D."/>
            <person name="Moran D.A.P."/>
            <person name="Tomita M."/>
            <person name="Numata K."/>
            <person name="Arakawa K."/>
        </authorList>
    </citation>
    <scope>NUCLEOTIDE SEQUENCE</scope>
</reference>
<dbReference type="EMBL" id="BMAW01053373">
    <property type="protein sequence ID" value="GFS90754.1"/>
    <property type="molecule type" value="Genomic_DNA"/>
</dbReference>
<dbReference type="OrthoDB" id="431497at2759"/>
<organism evidence="2 3">
    <name type="scientific">Nephila pilipes</name>
    <name type="common">Giant wood spider</name>
    <name type="synonym">Nephila maculata</name>
    <dbReference type="NCBI Taxonomy" id="299642"/>
    <lineage>
        <taxon>Eukaryota</taxon>
        <taxon>Metazoa</taxon>
        <taxon>Ecdysozoa</taxon>
        <taxon>Arthropoda</taxon>
        <taxon>Chelicerata</taxon>
        <taxon>Arachnida</taxon>
        <taxon>Araneae</taxon>
        <taxon>Araneomorphae</taxon>
        <taxon>Entelegynae</taxon>
        <taxon>Araneoidea</taxon>
        <taxon>Nephilidae</taxon>
        <taxon>Nephila</taxon>
    </lineage>
</organism>
<gene>
    <name evidence="2" type="primary">X975_04700</name>
    <name evidence="2" type="ORF">NPIL_450221</name>
</gene>
<accession>A0A8X6T9I6</accession>
<name>A0A8X6T9I6_NEPPI</name>
<protein>
    <submittedName>
        <fullName evidence="2">Structural maintenance of chromosomes protein 3</fullName>
    </submittedName>
</protein>
<proteinExistence type="predicted"/>
<keyword evidence="3" id="KW-1185">Reference proteome</keyword>
<sequence length="236" mass="27994">MDIKSEKESVQNGKGDRIIKETDSEFVKFQEDLEKAKEKKNTLEIKIEGLTEELENHREDIDNQNKNFHEMKRKEDSLQNKRNELWKQENATQQNLAVIKELSIKDQGLRSLSVTDRNETNKLNDDFRKLTQGTKEALQNGMMLEAEKNKVKNLLNDPLYRKEELEVAFREISMEDRRRKLDNSNSELVVTKNRIRDVNKSVKDLEQKFVKLNSEQKHIQKNRSFGKYKKEISRKK</sequence>
<evidence type="ECO:0000256" key="1">
    <source>
        <dbReference type="SAM" id="Coils"/>
    </source>
</evidence>